<dbReference type="Pfam" id="PF02597">
    <property type="entry name" value="ThiS"/>
    <property type="match status" value="1"/>
</dbReference>
<evidence type="ECO:0008006" key="3">
    <source>
        <dbReference type="Google" id="ProtNLM"/>
    </source>
</evidence>
<dbReference type="EMBL" id="QZKU01000092">
    <property type="protein sequence ID" value="RJP19140.1"/>
    <property type="molecule type" value="Genomic_DNA"/>
</dbReference>
<accession>A0A3A4NPZ6</accession>
<dbReference type="AlphaFoldDB" id="A0A3A4NPZ6"/>
<reference evidence="1 2" key="1">
    <citation type="journal article" date="2017" name="ISME J.">
        <title>Energy and carbon metabolisms in a deep terrestrial subsurface fluid microbial community.</title>
        <authorList>
            <person name="Momper L."/>
            <person name="Jungbluth S.P."/>
            <person name="Lee M.D."/>
            <person name="Amend J.P."/>
        </authorList>
    </citation>
    <scope>NUCLEOTIDE SEQUENCE [LARGE SCALE GENOMIC DNA]</scope>
    <source>
        <strain evidence="1">SURF_5</strain>
    </source>
</reference>
<name>A0A3A4NPZ6_ABYX5</name>
<dbReference type="InterPro" id="IPR016155">
    <property type="entry name" value="Mopterin_synth/thiamin_S_b"/>
</dbReference>
<dbReference type="Proteomes" id="UP000265882">
    <property type="component" value="Unassembled WGS sequence"/>
</dbReference>
<dbReference type="CDD" id="cd17040">
    <property type="entry name" value="Ubl_MoaD_like"/>
    <property type="match status" value="1"/>
</dbReference>
<evidence type="ECO:0000313" key="1">
    <source>
        <dbReference type="EMBL" id="RJP19140.1"/>
    </source>
</evidence>
<dbReference type="Gene3D" id="3.10.20.30">
    <property type="match status" value="1"/>
</dbReference>
<organism evidence="1 2">
    <name type="scientific">Abyssobacteria bacterium (strain SURF_5)</name>
    <dbReference type="NCBI Taxonomy" id="2093360"/>
    <lineage>
        <taxon>Bacteria</taxon>
        <taxon>Pseudomonadati</taxon>
        <taxon>Candidatus Hydrogenedentota</taxon>
        <taxon>Candidatus Abyssobacteria</taxon>
    </lineage>
</organism>
<proteinExistence type="predicted"/>
<dbReference type="InterPro" id="IPR012675">
    <property type="entry name" value="Beta-grasp_dom_sf"/>
</dbReference>
<dbReference type="SUPFAM" id="SSF54285">
    <property type="entry name" value="MoaD/ThiS"/>
    <property type="match status" value="1"/>
</dbReference>
<comment type="caution">
    <text evidence="1">The sequence shown here is derived from an EMBL/GenBank/DDBJ whole genome shotgun (WGS) entry which is preliminary data.</text>
</comment>
<sequence>MTDLIPNCFSMKITVNFLGTLSRYTGAESIEVKLKDGARFGDLLDELNKRYGKKLPPKCWNKEKAEFIKPVSAIGSAGDLEARETPLAANEEIHILIPISGGTA</sequence>
<evidence type="ECO:0000313" key="2">
    <source>
        <dbReference type="Proteomes" id="UP000265882"/>
    </source>
</evidence>
<dbReference type="InterPro" id="IPR003749">
    <property type="entry name" value="ThiS/MoaD-like"/>
</dbReference>
<gene>
    <name evidence="1" type="ORF">C4520_13195</name>
</gene>
<protein>
    <recommendedName>
        <fullName evidence="3">MoaD/ThiS family protein</fullName>
    </recommendedName>
</protein>